<dbReference type="EMBL" id="WQMS01000006">
    <property type="protein sequence ID" value="MVO77021.1"/>
    <property type="molecule type" value="Genomic_DNA"/>
</dbReference>
<dbReference type="AlphaFoldDB" id="A0A6I4J030"/>
<dbReference type="GO" id="GO:0035556">
    <property type="term" value="P:intracellular signal transduction"/>
    <property type="evidence" value="ECO:0007669"/>
    <property type="project" value="InterPro"/>
</dbReference>
<dbReference type="Pfam" id="PF00211">
    <property type="entry name" value="Guanylate_cyc"/>
    <property type="match status" value="1"/>
</dbReference>
<dbReference type="InterPro" id="IPR029787">
    <property type="entry name" value="Nucleotide_cyclase"/>
</dbReference>
<evidence type="ECO:0000313" key="2">
    <source>
        <dbReference type="EMBL" id="MVO77021.1"/>
    </source>
</evidence>
<sequence>MWSQPSLVERARAAIGRGDLLSAYDLARQDGGSGTSAELSYIAVLAMARMGEAEQAMRLYQQSGLSTAGDVDSQALGARLLKDQALQNGAAYSGLKLAAEAYAEAYRRSLDPFPAINAATLNLLAGDEDRARQFAQAALGAPSVDAPADYYGAATRAEALAILGREAEAMAAIELALKLPGADVGARSTTLRQFELLARHRSGGHQLRPIISRLTPPAVATFSGHIFRADPATEATLAAAIDDQLAALNIGFGYGALAAGADIVIAERLLARGATLNLVFPFREDDFIASSVLPAGDEWLKRYYAVREKAAGISFATLANYVHDPAQFGYGATVAMGMARLRAQHLCTRAVQLAIWDGKAKGGPAGTGHDVQEWRSTGGTTFVIPADGLDRSIAYSGSDIAPPDRCLKAFMFADFPGFTRITEDRLPHFWSRVMATAGDVLARYSATLDFANSWGDAVFAVFDTAEAAADAGLALQAALLGIAPEELGRDRPTQMRVSLHFGPVYFGQDPITNRETFYGTEISRAARVEALTPPGSVYASEPLAAVLANTSSDRFSATYVGKIDLPKGFGQYPLYALRRRPATTLLHAAEAVAE</sequence>
<dbReference type="SUPFAM" id="SSF55073">
    <property type="entry name" value="Nucleotide cyclase"/>
    <property type="match status" value="1"/>
</dbReference>
<dbReference type="GO" id="GO:0009190">
    <property type="term" value="P:cyclic nucleotide biosynthetic process"/>
    <property type="evidence" value="ECO:0007669"/>
    <property type="project" value="InterPro"/>
</dbReference>
<dbReference type="CDD" id="cd07302">
    <property type="entry name" value="CHD"/>
    <property type="match status" value="1"/>
</dbReference>
<evidence type="ECO:0000259" key="1">
    <source>
        <dbReference type="PROSITE" id="PS50125"/>
    </source>
</evidence>
<proteinExistence type="predicted"/>
<accession>A0A6I4J030</accession>
<comment type="caution">
    <text evidence="2">The sequence shown here is derived from an EMBL/GenBank/DDBJ whole genome shotgun (WGS) entry which is preliminary data.</text>
</comment>
<dbReference type="Proteomes" id="UP000441389">
    <property type="component" value="Unassembled WGS sequence"/>
</dbReference>
<gene>
    <name evidence="2" type="ORF">GON01_03590</name>
</gene>
<name>A0A6I4J030_9SPHN</name>
<organism evidence="2 3">
    <name type="scientific">Sphingomonas horti</name>
    <dbReference type="NCBI Taxonomy" id="2682842"/>
    <lineage>
        <taxon>Bacteria</taxon>
        <taxon>Pseudomonadati</taxon>
        <taxon>Pseudomonadota</taxon>
        <taxon>Alphaproteobacteria</taxon>
        <taxon>Sphingomonadales</taxon>
        <taxon>Sphingomonadaceae</taxon>
        <taxon>Sphingomonas</taxon>
    </lineage>
</organism>
<dbReference type="Gene3D" id="3.30.70.1230">
    <property type="entry name" value="Nucleotide cyclase"/>
    <property type="match status" value="1"/>
</dbReference>
<feature type="domain" description="Guanylate cyclase" evidence="1">
    <location>
        <begin position="409"/>
        <end position="529"/>
    </location>
</feature>
<dbReference type="InterPro" id="IPR046880">
    <property type="entry name" value="TPR-S"/>
</dbReference>
<protein>
    <recommendedName>
        <fullName evidence="1">Guanylate cyclase domain-containing protein</fullName>
    </recommendedName>
</protein>
<dbReference type="InterPro" id="IPR001054">
    <property type="entry name" value="A/G_cyclase"/>
</dbReference>
<dbReference type="PROSITE" id="PS50125">
    <property type="entry name" value="GUANYLATE_CYCLASE_2"/>
    <property type="match status" value="1"/>
</dbReference>
<dbReference type="RefSeq" id="WP_198159772.1">
    <property type="nucleotide sequence ID" value="NZ_WQMS01000006.1"/>
</dbReference>
<evidence type="ECO:0000313" key="3">
    <source>
        <dbReference type="Proteomes" id="UP000441389"/>
    </source>
</evidence>
<reference evidence="2 3" key="1">
    <citation type="submission" date="2019-12" db="EMBL/GenBank/DDBJ databases">
        <authorList>
            <person name="Huq M.A."/>
        </authorList>
    </citation>
    <scope>NUCLEOTIDE SEQUENCE [LARGE SCALE GENOMIC DNA]</scope>
    <source>
        <strain evidence="2 3">MAH-20</strain>
    </source>
</reference>
<dbReference type="Pfam" id="PF20308">
    <property type="entry name" value="TPR-S"/>
    <property type="match status" value="1"/>
</dbReference>
<keyword evidence="3" id="KW-1185">Reference proteome</keyword>
<dbReference type="GO" id="GO:0004016">
    <property type="term" value="F:adenylate cyclase activity"/>
    <property type="evidence" value="ECO:0007669"/>
    <property type="project" value="UniProtKB-ARBA"/>
</dbReference>